<dbReference type="Proteomes" id="UP001059663">
    <property type="component" value="Chromosome"/>
</dbReference>
<sequence length="131" mass="13840">MCRGSSGPSGEALVADLGIGGGTIIRELGELQALIDSDPFPGLTHGRGSYLVATFLKDGAGQPADLPADPDPRMRPGPLRRAGPSLPRGHRQQRTGQDPGLHAVARAHPRQGHHHPHRLTVQRIATKLALP</sequence>
<evidence type="ECO:0000313" key="1">
    <source>
        <dbReference type="EMBL" id="UUZ44511.1"/>
    </source>
</evidence>
<accession>A0AC61U3N2</accession>
<organism evidence="1 2">
    <name type="scientific">Janibacter limosus</name>
    <dbReference type="NCBI Taxonomy" id="53458"/>
    <lineage>
        <taxon>Bacteria</taxon>
        <taxon>Bacillati</taxon>
        <taxon>Actinomycetota</taxon>
        <taxon>Actinomycetes</taxon>
        <taxon>Micrococcales</taxon>
        <taxon>Intrasporangiaceae</taxon>
        <taxon>Janibacter</taxon>
    </lineage>
</organism>
<name>A0AC61U3N2_9MICO</name>
<protein>
    <submittedName>
        <fullName evidence="1">Uncharacterized protein</fullName>
    </submittedName>
</protein>
<gene>
    <name evidence="1" type="ORF">LP422_19345</name>
</gene>
<dbReference type="EMBL" id="CP087977">
    <property type="protein sequence ID" value="UUZ44511.1"/>
    <property type="molecule type" value="Genomic_DNA"/>
</dbReference>
<reference evidence="1" key="1">
    <citation type="submission" date="2021-11" db="EMBL/GenBank/DDBJ databases">
        <title>Study of the species diversity of bacterial strains isolated from a unique natural object - Shulgan-Tash cave (Bashkiria).</title>
        <authorList>
            <person name="Sazanova A.L."/>
            <person name="Chirak E.R."/>
            <person name="Safronova V.I."/>
        </authorList>
    </citation>
    <scope>NUCLEOTIDE SEQUENCE</scope>
    <source>
        <strain evidence="1">P1</strain>
    </source>
</reference>
<proteinExistence type="predicted"/>
<evidence type="ECO:0000313" key="2">
    <source>
        <dbReference type="Proteomes" id="UP001059663"/>
    </source>
</evidence>